<dbReference type="PROSITE" id="PS50835">
    <property type="entry name" value="IG_LIKE"/>
    <property type="match status" value="2"/>
</dbReference>
<dbReference type="CDD" id="cd00096">
    <property type="entry name" value="Ig"/>
    <property type="match status" value="1"/>
</dbReference>
<keyword evidence="5" id="KW-0812">Transmembrane</keyword>
<dbReference type="InterPro" id="IPR003599">
    <property type="entry name" value="Ig_sub"/>
</dbReference>
<dbReference type="RefSeq" id="XP_009055592.1">
    <property type="nucleotide sequence ID" value="XM_009057344.1"/>
</dbReference>
<feature type="domain" description="Ig-like" evidence="7">
    <location>
        <begin position="326"/>
        <end position="431"/>
    </location>
</feature>
<evidence type="ECO:0000313" key="8">
    <source>
        <dbReference type="EMBL" id="ESO93981.1"/>
    </source>
</evidence>
<dbReference type="HOGENOM" id="CLU_485993_0_0_1"/>
<organism evidence="8 9">
    <name type="scientific">Lottia gigantea</name>
    <name type="common">Giant owl limpet</name>
    <dbReference type="NCBI Taxonomy" id="225164"/>
    <lineage>
        <taxon>Eukaryota</taxon>
        <taxon>Metazoa</taxon>
        <taxon>Spiralia</taxon>
        <taxon>Lophotrochozoa</taxon>
        <taxon>Mollusca</taxon>
        <taxon>Gastropoda</taxon>
        <taxon>Patellogastropoda</taxon>
        <taxon>Lottioidea</taxon>
        <taxon>Lottiidae</taxon>
        <taxon>Lottia</taxon>
    </lineage>
</organism>
<dbReference type="PANTHER" id="PTHR44337:SF8">
    <property type="entry name" value="IMMUNOGLOBULIN SUBTYPE DOMAIN-CONTAINING PROTEIN"/>
    <property type="match status" value="1"/>
</dbReference>
<reference evidence="8 9" key="1">
    <citation type="journal article" date="2013" name="Nature">
        <title>Insights into bilaterian evolution from three spiralian genomes.</title>
        <authorList>
            <person name="Simakov O."/>
            <person name="Marletaz F."/>
            <person name="Cho S.J."/>
            <person name="Edsinger-Gonzales E."/>
            <person name="Havlak P."/>
            <person name="Hellsten U."/>
            <person name="Kuo D.H."/>
            <person name="Larsson T."/>
            <person name="Lv J."/>
            <person name="Arendt D."/>
            <person name="Savage R."/>
            <person name="Osoegawa K."/>
            <person name="de Jong P."/>
            <person name="Grimwood J."/>
            <person name="Chapman J.A."/>
            <person name="Shapiro H."/>
            <person name="Aerts A."/>
            <person name="Otillar R.P."/>
            <person name="Terry A.Y."/>
            <person name="Boore J.L."/>
            <person name="Grigoriev I.V."/>
            <person name="Lindberg D.R."/>
            <person name="Seaver E.C."/>
            <person name="Weisblat D.A."/>
            <person name="Putnam N.H."/>
            <person name="Rokhsar D.S."/>
        </authorList>
    </citation>
    <scope>NUCLEOTIDE SEQUENCE [LARGE SCALE GENOMIC DNA]</scope>
</reference>
<dbReference type="GeneID" id="20247737"/>
<dbReference type="InterPro" id="IPR036179">
    <property type="entry name" value="Ig-like_dom_sf"/>
</dbReference>
<evidence type="ECO:0000313" key="9">
    <source>
        <dbReference type="Proteomes" id="UP000030746"/>
    </source>
</evidence>
<dbReference type="EMBL" id="KB201890">
    <property type="protein sequence ID" value="ESO93981.1"/>
    <property type="molecule type" value="Genomic_DNA"/>
</dbReference>
<keyword evidence="5" id="KW-1133">Transmembrane helix</keyword>
<dbReference type="SMART" id="SM00409">
    <property type="entry name" value="IG"/>
    <property type="match status" value="3"/>
</dbReference>
<keyword evidence="2" id="KW-1015">Disulfide bond</keyword>
<keyword evidence="4" id="KW-0393">Immunoglobulin domain</keyword>
<dbReference type="InterPro" id="IPR007110">
    <property type="entry name" value="Ig-like_dom"/>
</dbReference>
<dbReference type="PANTHER" id="PTHR44337">
    <property type="entry name" value="CARCINOEMBRYONIC ANTIGEN-RELATED CELL ADHESION MOLECULE 8"/>
    <property type="match status" value="1"/>
</dbReference>
<keyword evidence="5" id="KW-0472">Membrane</keyword>
<gene>
    <name evidence="8" type="ORF">LOTGIDRAFT_228663</name>
</gene>
<evidence type="ECO:0000256" key="3">
    <source>
        <dbReference type="ARBA" id="ARBA00023180"/>
    </source>
</evidence>
<dbReference type="CTD" id="20247737"/>
<dbReference type="Pfam" id="PF07679">
    <property type="entry name" value="I-set"/>
    <property type="match status" value="1"/>
</dbReference>
<dbReference type="InterPro" id="IPR013098">
    <property type="entry name" value="Ig_I-set"/>
</dbReference>
<dbReference type="Proteomes" id="UP000030746">
    <property type="component" value="Unassembled WGS sequence"/>
</dbReference>
<name>V4AKA7_LOTGI</name>
<dbReference type="AlphaFoldDB" id="V4AKA7"/>
<evidence type="ECO:0000259" key="7">
    <source>
        <dbReference type="PROSITE" id="PS50835"/>
    </source>
</evidence>
<dbReference type="InterPro" id="IPR013783">
    <property type="entry name" value="Ig-like_fold"/>
</dbReference>
<protein>
    <recommendedName>
        <fullName evidence="7">Ig-like domain-containing protein</fullName>
    </recommendedName>
</protein>
<keyword evidence="3" id="KW-0325">Glycoprotein</keyword>
<evidence type="ECO:0000256" key="6">
    <source>
        <dbReference type="SAM" id="SignalP"/>
    </source>
</evidence>
<evidence type="ECO:0000256" key="2">
    <source>
        <dbReference type="ARBA" id="ARBA00023157"/>
    </source>
</evidence>
<dbReference type="Gene3D" id="2.60.40.10">
    <property type="entry name" value="Immunoglobulins"/>
    <property type="match status" value="1"/>
</dbReference>
<proteinExistence type="predicted"/>
<dbReference type="OrthoDB" id="6135318at2759"/>
<dbReference type="SUPFAM" id="SSF48726">
    <property type="entry name" value="Immunoglobulin"/>
    <property type="match status" value="2"/>
</dbReference>
<keyword evidence="1 6" id="KW-0732">Signal</keyword>
<evidence type="ECO:0000256" key="1">
    <source>
        <dbReference type="ARBA" id="ARBA00022729"/>
    </source>
</evidence>
<keyword evidence="9" id="KW-1185">Reference proteome</keyword>
<feature type="chain" id="PRO_5004718709" description="Ig-like domain-containing protein" evidence="6">
    <location>
        <begin position="21"/>
        <end position="561"/>
    </location>
</feature>
<dbReference type="KEGG" id="lgi:LOTGIDRAFT_228663"/>
<evidence type="ECO:0000256" key="4">
    <source>
        <dbReference type="ARBA" id="ARBA00023319"/>
    </source>
</evidence>
<dbReference type="InterPro" id="IPR052598">
    <property type="entry name" value="IgSF_CEA-related"/>
</dbReference>
<sequence length="561" mass="63658">MGRTNKIIILIIVNVLKCFSISLEATGNAVQGEEYTLRCIESSSKVIWYKKKNTIGWSQDTFSNPSNNTGCLFHNNSSTNFYKFKECGVKHELTINSVDFKRDNGVDWSCQRYEGGGKVATFTVLVNVPLKSVEMRSIDLDEDTLTAHEQRQIHIECVTESAHSNIIVVLQVCNSRCFNYTTTSDKQPSTIFRTSLNATHLLDKATLQCIAESASGENRVTSSMVVLYVLHHPRIRIRKEEGRLYCIAEARPRNVTFLPWKHTLDNILVREIEGYYINTTVYSLNITNSQNNGGNYTCTVNNGIPDPYTKQYYQMAYYNLELKIHPNLYNVERNNNSLVGQNGSFSLKYLEDQTVNVSWYNNDTDLQTSSRITIREEPAEISHPYNNTIKLSGIKTILTITSINITDQGNYTCQVCNQCGCSSKTFQLDFNEDKRMEADEITDMDTTVMEILIGLAALFTCIIVIVIFIVYKRRTKSKGPILPVITENELYISSDLVCDQPHSSNTVPVQKPVEMEIIENDLYVSSDLVFDDNKKQDFPIYGQVNKVTCKNKTHDNKSSIG</sequence>
<evidence type="ECO:0000256" key="5">
    <source>
        <dbReference type="SAM" id="Phobius"/>
    </source>
</evidence>
<feature type="transmembrane region" description="Helical" evidence="5">
    <location>
        <begin position="451"/>
        <end position="471"/>
    </location>
</feature>
<dbReference type="OMA" id="NINDLMW"/>
<feature type="signal peptide" evidence="6">
    <location>
        <begin position="1"/>
        <end position="20"/>
    </location>
</feature>
<accession>V4AKA7</accession>
<feature type="domain" description="Ig-like" evidence="7">
    <location>
        <begin position="244"/>
        <end position="316"/>
    </location>
</feature>